<dbReference type="InterPro" id="IPR027417">
    <property type="entry name" value="P-loop_NTPase"/>
</dbReference>
<dbReference type="InterPro" id="IPR038718">
    <property type="entry name" value="SNF2-like_sf"/>
</dbReference>
<evidence type="ECO:0000313" key="3">
    <source>
        <dbReference type="EMBL" id="WBO24377.1"/>
    </source>
</evidence>
<dbReference type="PANTHER" id="PTHR10799">
    <property type="entry name" value="SNF2/RAD54 HELICASE FAMILY"/>
    <property type="match status" value="1"/>
</dbReference>
<organism evidence="3 4">
    <name type="scientific">Sphingomonas abietis</name>
    <dbReference type="NCBI Taxonomy" id="3012344"/>
    <lineage>
        <taxon>Bacteria</taxon>
        <taxon>Pseudomonadati</taxon>
        <taxon>Pseudomonadota</taxon>
        <taxon>Alphaproteobacteria</taxon>
        <taxon>Sphingomonadales</taxon>
        <taxon>Sphingomonadaceae</taxon>
        <taxon>Sphingomonas</taxon>
    </lineage>
</organism>
<dbReference type="Proteomes" id="UP001210865">
    <property type="component" value="Chromosome"/>
</dbReference>
<dbReference type="InterPro" id="IPR000330">
    <property type="entry name" value="SNF2_N"/>
</dbReference>
<dbReference type="InterPro" id="IPR014001">
    <property type="entry name" value="Helicase_ATP-bd"/>
</dbReference>
<dbReference type="SUPFAM" id="SSF52540">
    <property type="entry name" value="P-loop containing nucleoside triphosphate hydrolases"/>
    <property type="match status" value="1"/>
</dbReference>
<name>A0ABY7NTA9_9SPHN</name>
<dbReference type="Gene3D" id="3.40.50.10810">
    <property type="entry name" value="Tandem AAA-ATPase domain"/>
    <property type="match status" value="1"/>
</dbReference>
<feature type="domain" description="Helicase ATP-binding" evidence="2">
    <location>
        <begin position="132"/>
        <end position="284"/>
    </location>
</feature>
<evidence type="ECO:0000313" key="4">
    <source>
        <dbReference type="Proteomes" id="UP001210865"/>
    </source>
</evidence>
<reference evidence="3 4" key="1">
    <citation type="submission" date="2022-12" db="EMBL/GenBank/DDBJ databases">
        <title>Sphingomonas abieness sp. nov., an endophytic bacterium isolated from Abies koreana.</title>
        <authorList>
            <person name="Jiang L."/>
            <person name="Lee J."/>
        </authorList>
    </citation>
    <scope>NUCLEOTIDE SEQUENCE [LARGE SCALE GENOMIC DNA]</scope>
    <source>
        <strain evidence="4">PAMB 00755</strain>
    </source>
</reference>
<proteinExistence type="predicted"/>
<accession>A0ABY7NTA9</accession>
<dbReference type="SMART" id="SM00487">
    <property type="entry name" value="DEXDc"/>
    <property type="match status" value="1"/>
</dbReference>
<dbReference type="Pfam" id="PF00176">
    <property type="entry name" value="SNF2-rel_dom"/>
    <property type="match status" value="1"/>
</dbReference>
<dbReference type="EMBL" id="CP115174">
    <property type="protein sequence ID" value="WBO24377.1"/>
    <property type="molecule type" value="Genomic_DNA"/>
</dbReference>
<keyword evidence="4" id="KW-1185">Reference proteome</keyword>
<dbReference type="RefSeq" id="WP_270079003.1">
    <property type="nucleotide sequence ID" value="NZ_CP115174.1"/>
</dbReference>
<gene>
    <name evidence="3" type="ORF">PBT88_09875</name>
</gene>
<evidence type="ECO:0000259" key="2">
    <source>
        <dbReference type="SMART" id="SM00487"/>
    </source>
</evidence>
<feature type="region of interest" description="Disordered" evidence="1">
    <location>
        <begin position="256"/>
        <end position="285"/>
    </location>
</feature>
<protein>
    <submittedName>
        <fullName evidence="3">SNF2-related protein</fullName>
    </submittedName>
</protein>
<evidence type="ECO:0000256" key="1">
    <source>
        <dbReference type="SAM" id="MobiDB-lite"/>
    </source>
</evidence>
<sequence>MGATIDGERVDLVPALRRLLATIDLAELDILEHELTEAGDILPIALGDGRVVTVEATRVLPMLRGLLLLAANDPASATSRGRPGFSRLDLGLLAEIESSTGGLPWSGIEPLRRLARNLSQLRFDPTRLPASFGATLRPYQQTGLDWLQALAPAGLGGLLADDMGLGKTVQALAHIAVQKAGGNLEKPILIVAPTSVLPNWQAEISRFMPTLSALVLHGPDRHGRHEDITAHNIVLTSYPLLVRDQAALANEQLGSSCSTKPICSRTRRPPGTPPPGRSFPIARWR</sequence>